<sequence length="421" mass="45920">MARIGARLVNGLKPREKDYFVWDSDLEGFGVRIYPSGTVKYLVQRRIDGKTKRASIGKHGVFTPDEARARARDFLRVMETGQHPKEAERAERTGVTVAQLCDDYLAAAEKGLIKGKGGRPKKASTLDTDKGRIERHIKPLLGKRLVKELTTADVNQFIEDVTLGKTAFQAKSGKKRGLTRVTGGAGTAARTAGLLGGILSRAVAKGIIPFNPAFGADKPAYKKRERRLTPQEYGTLGETLPQAERDGERWQVTKGIELLALSGFRLGELEQLKWSEIDRQGSCVRFEDTKEGHSVRPLGRAFLDCLGTIEGTPGCPYVLPSPSSDGPFGGMRGGWRRIAKRAGLAFEDVTPHTLRRSFASVAGDLGYSDNTIGSLLGHAKGSVTSRYIINLDSFLISAAGRVSEEIYRSMNLSTLTPTSDE</sequence>
<keyword evidence="4" id="KW-0233">DNA recombination</keyword>
<dbReference type="PANTHER" id="PTHR30629">
    <property type="entry name" value="PROPHAGE INTEGRASE"/>
    <property type="match status" value="1"/>
</dbReference>
<evidence type="ECO:0000259" key="5">
    <source>
        <dbReference type="PROSITE" id="PS51898"/>
    </source>
</evidence>
<dbReference type="CDD" id="cd00796">
    <property type="entry name" value="INT_Rci_Hp1_C"/>
    <property type="match status" value="1"/>
</dbReference>
<reference evidence="6 7" key="1">
    <citation type="submission" date="2020-08" db="EMBL/GenBank/DDBJ databases">
        <title>Genomic Encyclopedia of Type Strains, Phase IV (KMG-IV): sequencing the most valuable type-strain genomes for metagenomic binning, comparative biology and taxonomic classification.</title>
        <authorList>
            <person name="Goeker M."/>
        </authorList>
    </citation>
    <scope>NUCLEOTIDE SEQUENCE [LARGE SCALE GENOMIC DNA]</scope>
    <source>
        <strain evidence="6 7">DSM 102850</strain>
    </source>
</reference>
<dbReference type="InterPro" id="IPR010998">
    <property type="entry name" value="Integrase_recombinase_N"/>
</dbReference>
<keyword evidence="7" id="KW-1185">Reference proteome</keyword>
<dbReference type="Gene3D" id="1.10.150.130">
    <property type="match status" value="1"/>
</dbReference>
<dbReference type="InterPro" id="IPR011010">
    <property type="entry name" value="DNA_brk_join_enz"/>
</dbReference>
<dbReference type="PROSITE" id="PS51898">
    <property type="entry name" value="TYR_RECOMBINASE"/>
    <property type="match status" value="1"/>
</dbReference>
<dbReference type="InterPro" id="IPR002104">
    <property type="entry name" value="Integrase_catalytic"/>
</dbReference>
<dbReference type="GO" id="GO:0006310">
    <property type="term" value="P:DNA recombination"/>
    <property type="evidence" value="ECO:0007669"/>
    <property type="project" value="UniProtKB-KW"/>
</dbReference>
<keyword evidence="3" id="KW-0238">DNA-binding</keyword>
<comment type="similarity">
    <text evidence="1">Belongs to the 'phage' integrase family.</text>
</comment>
<dbReference type="Gene3D" id="1.10.443.10">
    <property type="entry name" value="Intergrase catalytic core"/>
    <property type="match status" value="1"/>
</dbReference>
<dbReference type="InterPro" id="IPR025166">
    <property type="entry name" value="Integrase_DNA_bind_dom"/>
</dbReference>
<evidence type="ECO:0000256" key="3">
    <source>
        <dbReference type="ARBA" id="ARBA00023125"/>
    </source>
</evidence>
<keyword evidence="2" id="KW-0229">DNA integration</keyword>
<dbReference type="InterPro" id="IPR050808">
    <property type="entry name" value="Phage_Integrase"/>
</dbReference>
<proteinExistence type="inferred from homology"/>
<evidence type="ECO:0000256" key="1">
    <source>
        <dbReference type="ARBA" id="ARBA00008857"/>
    </source>
</evidence>
<evidence type="ECO:0000313" key="6">
    <source>
        <dbReference type="EMBL" id="MBB4657930.1"/>
    </source>
</evidence>
<dbReference type="Gene3D" id="3.30.160.390">
    <property type="entry name" value="Integrase, DNA-binding domain"/>
    <property type="match status" value="1"/>
</dbReference>
<accession>A0A840I1H9</accession>
<protein>
    <submittedName>
        <fullName evidence="6">Integrase</fullName>
    </submittedName>
</protein>
<dbReference type="PANTHER" id="PTHR30629:SF2">
    <property type="entry name" value="PROPHAGE INTEGRASE INTS-RELATED"/>
    <property type="match status" value="1"/>
</dbReference>
<dbReference type="GO" id="GO:0015074">
    <property type="term" value="P:DNA integration"/>
    <property type="evidence" value="ECO:0007669"/>
    <property type="project" value="UniProtKB-KW"/>
</dbReference>
<dbReference type="EMBL" id="JACHOB010000001">
    <property type="protein sequence ID" value="MBB4657930.1"/>
    <property type="molecule type" value="Genomic_DNA"/>
</dbReference>
<evidence type="ECO:0000256" key="4">
    <source>
        <dbReference type="ARBA" id="ARBA00023172"/>
    </source>
</evidence>
<name>A0A840I1H9_9PROT</name>
<dbReference type="RefSeq" id="WP_183815386.1">
    <property type="nucleotide sequence ID" value="NZ_JACHOB010000001.1"/>
</dbReference>
<dbReference type="SUPFAM" id="SSF56349">
    <property type="entry name" value="DNA breaking-rejoining enzymes"/>
    <property type="match status" value="1"/>
</dbReference>
<dbReference type="Proteomes" id="UP000563524">
    <property type="component" value="Unassembled WGS sequence"/>
</dbReference>
<evidence type="ECO:0000313" key="7">
    <source>
        <dbReference type="Proteomes" id="UP000563524"/>
    </source>
</evidence>
<dbReference type="Pfam" id="PF00589">
    <property type="entry name" value="Phage_integrase"/>
    <property type="match status" value="1"/>
</dbReference>
<evidence type="ECO:0000256" key="2">
    <source>
        <dbReference type="ARBA" id="ARBA00022908"/>
    </source>
</evidence>
<dbReference type="GO" id="GO:0003677">
    <property type="term" value="F:DNA binding"/>
    <property type="evidence" value="ECO:0007669"/>
    <property type="project" value="UniProtKB-KW"/>
</dbReference>
<dbReference type="Pfam" id="PF13356">
    <property type="entry name" value="Arm-DNA-bind_3"/>
    <property type="match status" value="1"/>
</dbReference>
<feature type="domain" description="Tyr recombinase" evidence="5">
    <location>
        <begin position="223"/>
        <end position="401"/>
    </location>
</feature>
<dbReference type="InterPro" id="IPR013762">
    <property type="entry name" value="Integrase-like_cat_sf"/>
</dbReference>
<dbReference type="InterPro" id="IPR038488">
    <property type="entry name" value="Integrase_DNA-bd_sf"/>
</dbReference>
<comment type="caution">
    <text evidence="6">The sequence shown here is derived from an EMBL/GenBank/DDBJ whole genome shotgun (WGS) entry which is preliminary data.</text>
</comment>
<dbReference type="AlphaFoldDB" id="A0A840I1H9"/>
<gene>
    <name evidence="6" type="ORF">GGQ59_000430</name>
</gene>
<organism evidence="6 7">
    <name type="scientific">Parvularcula dongshanensis</name>
    <dbReference type="NCBI Taxonomy" id="1173995"/>
    <lineage>
        <taxon>Bacteria</taxon>
        <taxon>Pseudomonadati</taxon>
        <taxon>Pseudomonadota</taxon>
        <taxon>Alphaproteobacteria</taxon>
        <taxon>Parvularculales</taxon>
        <taxon>Parvularculaceae</taxon>
        <taxon>Parvularcula</taxon>
    </lineage>
</organism>